<evidence type="ECO:0000313" key="3">
    <source>
        <dbReference type="Proteomes" id="UP000249293"/>
    </source>
</evidence>
<dbReference type="EMBL" id="CP028775">
    <property type="protein sequence ID" value="AWU76828.1"/>
    <property type="molecule type" value="Genomic_DNA"/>
</dbReference>
<keyword evidence="3" id="KW-1185">Reference proteome</keyword>
<organism evidence="2 3">
    <name type="scientific">Pichia kudriavzevii</name>
    <name type="common">Yeast</name>
    <name type="synonym">Issatchenkia orientalis</name>
    <dbReference type="NCBI Taxonomy" id="4909"/>
    <lineage>
        <taxon>Eukaryota</taxon>
        <taxon>Fungi</taxon>
        <taxon>Dikarya</taxon>
        <taxon>Ascomycota</taxon>
        <taxon>Saccharomycotina</taxon>
        <taxon>Pichiomycetes</taxon>
        <taxon>Pichiales</taxon>
        <taxon>Pichiaceae</taxon>
        <taxon>Pichia</taxon>
    </lineage>
</organism>
<dbReference type="GeneID" id="40384623"/>
<proteinExistence type="predicted"/>
<protein>
    <submittedName>
        <fullName evidence="2">Uncharacterized protein</fullName>
    </submittedName>
</protein>
<dbReference type="KEGG" id="pkz:C5L36_0C07440"/>
<dbReference type="Proteomes" id="UP000249293">
    <property type="component" value="Chromosome 3"/>
</dbReference>
<dbReference type="RefSeq" id="XP_029322305.1">
    <property type="nucleotide sequence ID" value="XM_029466445.1"/>
</dbReference>
<dbReference type="STRING" id="4909.A0A2U9R787"/>
<feature type="compositionally biased region" description="Low complexity" evidence="1">
    <location>
        <begin position="138"/>
        <end position="157"/>
    </location>
</feature>
<reference evidence="2 3" key="1">
    <citation type="submission" date="2018-06" db="EMBL/GenBank/DDBJ databases">
        <title>Population genomics shows no distinction between pathogenic Candida krusei and environmental Pichia kudriavzevii: One species, four names.</title>
        <authorList>
            <person name="Douglass A.P."/>
            <person name="Offei B."/>
            <person name="Braun-Galleani S."/>
            <person name="Coughlan A.Y."/>
            <person name="Martos A."/>
            <person name="Ortiz-Merino R.A."/>
            <person name="Byrne K.P."/>
            <person name="Wolfe K.H."/>
        </authorList>
    </citation>
    <scope>NUCLEOTIDE SEQUENCE [LARGE SCALE GENOMIC DNA]</scope>
    <source>
        <strain evidence="2 3">CBS573</strain>
    </source>
</reference>
<feature type="compositionally biased region" description="Basic and acidic residues" evidence="1">
    <location>
        <begin position="462"/>
        <end position="476"/>
    </location>
</feature>
<sequence length="748" mass="85561">MPDIHMYTQHPHTEAIQHTTSADMAHLRSATVSVVGSQNFIHHSQQQQQQLQQQQLQQFQQQAQQAQQPIIPTRSQQMNYSSLYPIVPTNSSSVLYHHPKQNLTASAIQDHSNSPQPQNFIHQLAKQNPNQVYSKIHSPISNLSNSNQQNLQPHQQSLPPPSQYQQRIYQPKNITPPSAKSSYSYVSPYTSQPIGSQPVISQSLVSEEIPSPKVLPQHVQPQQATSVLPLKVEDSWYVQTKLTQPYLSTLSEYPYSNSNMNINANANPNSSVNAAVSYPPLPHQLSHHSSSSDLQIPVKRGEQYTNIYDNNIINVNNPSINTTGYMTNGSSINTSSSNSNNNNINYTAGLSYQLGYDNTISQTQQPLHSRSSSNSNMNLVTNTNYNINQRSPYNNPPLAYYNLPQYTLNGYNNSSFKDAIGNGTGLRKRGYDEIQNFEVKKSSIAGVIYNSNAVFKRLKPNTNEEKSESLFKEETNRSQGRPFSSNLQCRFWLHDNLKSLLNHVDKKNNNEFIVYDMKNEIKLDNSNCTGLYSRLEDSPIYQILLKNLQGSLNNDSILRTDMINDKLNSDVSMEALDKFMNCRHNDVMKVEGYREQFTPTQKNISYQSKNDKNKACGKRTINFHNLINEAFKNDEDYVFVKTIRDNNGHILKLETIKPPVDKDGRYCYTPEWVKRRICYPRYKGGMNLHLLSSRYNFVLYNDIKMLLWDIKEELLTRSEKELNEMLEKGCLIDDRLKKSLFGDRTVYT</sequence>
<dbReference type="AlphaFoldDB" id="A0A2U9R787"/>
<accession>A0A2U9R787</accession>
<feature type="region of interest" description="Disordered" evidence="1">
    <location>
        <begin position="137"/>
        <end position="164"/>
    </location>
</feature>
<feature type="region of interest" description="Disordered" evidence="1">
    <location>
        <begin position="460"/>
        <end position="481"/>
    </location>
</feature>
<dbReference type="VEuPathDB" id="FungiDB:C5L36_0C07440"/>
<dbReference type="OrthoDB" id="4097087at2759"/>
<gene>
    <name evidence="2" type="ORF">C5L36_0C07440</name>
</gene>
<name>A0A2U9R787_PICKU</name>
<evidence type="ECO:0000313" key="2">
    <source>
        <dbReference type="EMBL" id="AWU76828.1"/>
    </source>
</evidence>
<evidence type="ECO:0000256" key="1">
    <source>
        <dbReference type="SAM" id="MobiDB-lite"/>
    </source>
</evidence>